<evidence type="ECO:0000313" key="1">
    <source>
        <dbReference type="EMBL" id="RDX98121.1"/>
    </source>
</evidence>
<dbReference type="SUPFAM" id="SSF56672">
    <property type="entry name" value="DNA/RNA polymerases"/>
    <property type="match status" value="1"/>
</dbReference>
<reference evidence="1" key="1">
    <citation type="submission" date="2018-05" db="EMBL/GenBank/DDBJ databases">
        <title>Draft genome of Mucuna pruriens seed.</title>
        <authorList>
            <person name="Nnadi N.E."/>
            <person name="Vos R."/>
            <person name="Hasami M.H."/>
            <person name="Devisetty U.K."/>
            <person name="Aguiy J.C."/>
        </authorList>
    </citation>
    <scope>NUCLEOTIDE SEQUENCE [LARGE SCALE GENOMIC DNA]</scope>
    <source>
        <strain evidence="1">JCA_2017</strain>
    </source>
</reference>
<dbReference type="InterPro" id="IPR043502">
    <property type="entry name" value="DNA/RNA_pol_sf"/>
</dbReference>
<organism evidence="1 2">
    <name type="scientific">Mucuna pruriens</name>
    <name type="common">Velvet bean</name>
    <name type="synonym">Dolichos pruriens</name>
    <dbReference type="NCBI Taxonomy" id="157652"/>
    <lineage>
        <taxon>Eukaryota</taxon>
        <taxon>Viridiplantae</taxon>
        <taxon>Streptophyta</taxon>
        <taxon>Embryophyta</taxon>
        <taxon>Tracheophyta</taxon>
        <taxon>Spermatophyta</taxon>
        <taxon>Magnoliopsida</taxon>
        <taxon>eudicotyledons</taxon>
        <taxon>Gunneridae</taxon>
        <taxon>Pentapetalae</taxon>
        <taxon>rosids</taxon>
        <taxon>fabids</taxon>
        <taxon>Fabales</taxon>
        <taxon>Fabaceae</taxon>
        <taxon>Papilionoideae</taxon>
        <taxon>50 kb inversion clade</taxon>
        <taxon>NPAAA clade</taxon>
        <taxon>indigoferoid/millettioid clade</taxon>
        <taxon>Phaseoleae</taxon>
        <taxon>Mucuna</taxon>
    </lineage>
</organism>
<proteinExistence type="predicted"/>
<protein>
    <submittedName>
        <fullName evidence="1">Uncharacterized protein</fullName>
    </submittedName>
</protein>
<comment type="caution">
    <text evidence="1">The sequence shown here is derived from an EMBL/GenBank/DDBJ whole genome shotgun (WGS) entry which is preliminary data.</text>
</comment>
<name>A0A371H5R2_MUCPR</name>
<sequence>MKEVVRQEVLKNLSVWVSLVQVVPKKVGIIVVKNKKNELIPTQTINSWRMCIHYRKVNQATRKYHSSLPFMN</sequence>
<gene>
    <name evidence="1" type="ORF">CR513_19010</name>
</gene>
<accession>A0A371H5R2</accession>
<dbReference type="Gene3D" id="3.10.10.10">
    <property type="entry name" value="HIV Type 1 Reverse Transcriptase, subunit A, domain 1"/>
    <property type="match status" value="1"/>
</dbReference>
<feature type="non-terminal residue" evidence="1">
    <location>
        <position position="1"/>
    </location>
</feature>
<dbReference type="AlphaFoldDB" id="A0A371H5R2"/>
<dbReference type="Proteomes" id="UP000257109">
    <property type="component" value="Unassembled WGS sequence"/>
</dbReference>
<dbReference type="EMBL" id="QJKJ01003504">
    <property type="protein sequence ID" value="RDX98121.1"/>
    <property type="molecule type" value="Genomic_DNA"/>
</dbReference>
<keyword evidence="2" id="KW-1185">Reference proteome</keyword>
<evidence type="ECO:0000313" key="2">
    <source>
        <dbReference type="Proteomes" id="UP000257109"/>
    </source>
</evidence>